<reference evidence="2" key="1">
    <citation type="journal article" date="2017" name="Nat. Ecol. Evol.">
        <title>Genome expansion and lineage-specific genetic innovations in the forest pathogenic fungi Armillaria.</title>
        <authorList>
            <person name="Sipos G."/>
            <person name="Prasanna A.N."/>
            <person name="Walter M.C."/>
            <person name="O'Connor E."/>
            <person name="Balint B."/>
            <person name="Krizsan K."/>
            <person name="Kiss B."/>
            <person name="Hess J."/>
            <person name="Varga T."/>
            <person name="Slot J."/>
            <person name="Riley R."/>
            <person name="Boka B."/>
            <person name="Rigling D."/>
            <person name="Barry K."/>
            <person name="Lee J."/>
            <person name="Mihaltcheva S."/>
            <person name="LaButti K."/>
            <person name="Lipzen A."/>
            <person name="Waldron R."/>
            <person name="Moloney N.M."/>
            <person name="Sperisen C."/>
            <person name="Kredics L."/>
            <person name="Vagvoelgyi C."/>
            <person name="Patrignani A."/>
            <person name="Fitzpatrick D."/>
            <person name="Nagy I."/>
            <person name="Doyle S."/>
            <person name="Anderson J.B."/>
            <person name="Grigoriev I.V."/>
            <person name="Gueldener U."/>
            <person name="Muensterkoetter M."/>
            <person name="Nagy L.G."/>
        </authorList>
    </citation>
    <scope>NUCLEOTIDE SEQUENCE [LARGE SCALE GENOMIC DNA]</scope>
    <source>
        <strain evidence="2">28-4</strain>
    </source>
</reference>
<gene>
    <name evidence="1" type="ORF">ARMSODRAFT_983590</name>
</gene>
<evidence type="ECO:0000313" key="1">
    <source>
        <dbReference type="EMBL" id="PBK58762.1"/>
    </source>
</evidence>
<name>A0A2H3AV43_9AGAR</name>
<keyword evidence="2" id="KW-1185">Reference proteome</keyword>
<dbReference type="Proteomes" id="UP000218334">
    <property type="component" value="Unassembled WGS sequence"/>
</dbReference>
<organism evidence="1 2">
    <name type="scientific">Armillaria solidipes</name>
    <dbReference type="NCBI Taxonomy" id="1076256"/>
    <lineage>
        <taxon>Eukaryota</taxon>
        <taxon>Fungi</taxon>
        <taxon>Dikarya</taxon>
        <taxon>Basidiomycota</taxon>
        <taxon>Agaricomycotina</taxon>
        <taxon>Agaricomycetes</taxon>
        <taxon>Agaricomycetidae</taxon>
        <taxon>Agaricales</taxon>
        <taxon>Marasmiineae</taxon>
        <taxon>Physalacriaceae</taxon>
        <taxon>Armillaria</taxon>
    </lineage>
</organism>
<dbReference type="EMBL" id="KZ293525">
    <property type="protein sequence ID" value="PBK58762.1"/>
    <property type="molecule type" value="Genomic_DNA"/>
</dbReference>
<evidence type="ECO:0000313" key="2">
    <source>
        <dbReference type="Proteomes" id="UP000218334"/>
    </source>
</evidence>
<proteinExistence type="predicted"/>
<protein>
    <submittedName>
        <fullName evidence="1">Uncharacterized protein</fullName>
    </submittedName>
</protein>
<accession>A0A2H3AV43</accession>
<dbReference type="AlphaFoldDB" id="A0A2H3AV43"/>
<sequence length="141" mass="15960">MTVTLFPFFQHHRGSPRRGRGFHLFLNGYHIFLVADPTKSSWTLAPLNGLKTLRIAKRVKSHSGITSQEGEGGVACERLRLFEKTLQTYRGRRGGTEFAKIQPRSIWSRRSTLRLTPSVPSDHVFFARNVHRGGTTNDGLD</sequence>